<dbReference type="PANTHER" id="PTHR21047">
    <property type="entry name" value="DTDP-6-DEOXY-D-GLUCOSE-3,5 EPIMERASE"/>
    <property type="match status" value="1"/>
</dbReference>
<comment type="catalytic activity">
    <reaction evidence="3">
        <text>dTDP-4-dehydro-6-deoxy-alpha-D-glucose = dTDP-4-dehydro-beta-L-rhamnose</text>
        <dbReference type="Rhea" id="RHEA:16969"/>
        <dbReference type="ChEBI" id="CHEBI:57649"/>
        <dbReference type="ChEBI" id="CHEBI:62830"/>
        <dbReference type="EC" id="5.1.3.13"/>
    </reaction>
</comment>
<dbReference type="PANTHER" id="PTHR21047:SF2">
    <property type="entry name" value="THYMIDINE DIPHOSPHO-4-KETO-RHAMNOSE 3,5-EPIMERASE"/>
    <property type="match status" value="1"/>
</dbReference>
<comment type="function">
    <text evidence="3">Catalyzes the epimerization of the C3' and C5'positions of dTDP-6-deoxy-D-xylo-4-hexulose, forming dTDP-6-deoxy-L-lyxo-4-hexulose.</text>
</comment>
<dbReference type="SUPFAM" id="SSF51182">
    <property type="entry name" value="RmlC-like cupins"/>
    <property type="match status" value="1"/>
</dbReference>
<evidence type="ECO:0000256" key="2">
    <source>
        <dbReference type="PIRSR" id="PIRSR600888-3"/>
    </source>
</evidence>
<dbReference type="GO" id="GO:0008830">
    <property type="term" value="F:dTDP-4-dehydrorhamnose 3,5-epimerase activity"/>
    <property type="evidence" value="ECO:0007669"/>
    <property type="project" value="UniProtKB-UniRule"/>
</dbReference>
<proteinExistence type="inferred from homology"/>
<feature type="active site" description="Proton acceptor" evidence="1">
    <location>
        <position position="64"/>
    </location>
</feature>
<dbReference type="NCBIfam" id="TIGR01221">
    <property type="entry name" value="rmlC"/>
    <property type="match status" value="1"/>
</dbReference>
<comment type="caution">
    <text evidence="4">The sequence shown here is derived from an EMBL/GenBank/DDBJ whole genome shotgun (WGS) entry which is preliminary data.</text>
</comment>
<dbReference type="EMBL" id="METM01000004">
    <property type="protein sequence ID" value="OGB90789.1"/>
    <property type="molecule type" value="Genomic_DNA"/>
</dbReference>
<evidence type="ECO:0000313" key="5">
    <source>
        <dbReference type="Proteomes" id="UP000178724"/>
    </source>
</evidence>
<feature type="active site" description="Proton donor" evidence="1">
    <location>
        <position position="134"/>
    </location>
</feature>
<organism evidence="4 5">
    <name type="scientific">candidate division WOR-1 bacterium RIFCSPHIGHO2_01_FULL_53_15</name>
    <dbReference type="NCBI Taxonomy" id="1802564"/>
    <lineage>
        <taxon>Bacteria</taxon>
        <taxon>Bacillati</taxon>
        <taxon>Saganbacteria</taxon>
    </lineage>
</organism>
<evidence type="ECO:0000313" key="4">
    <source>
        <dbReference type="EMBL" id="OGB90789.1"/>
    </source>
</evidence>
<dbReference type="AlphaFoldDB" id="A0A1F4Q4L6"/>
<dbReference type="CDD" id="cd00438">
    <property type="entry name" value="cupin_RmlC"/>
    <property type="match status" value="1"/>
</dbReference>
<protein>
    <recommendedName>
        <fullName evidence="3">dTDP-4-dehydrorhamnose 3,5-epimerase</fullName>
        <ecNumber evidence="3">5.1.3.13</ecNumber>
    </recommendedName>
    <alternativeName>
        <fullName evidence="3">Thymidine diphospho-4-keto-rhamnose 3,5-epimerase</fullName>
    </alternativeName>
</protein>
<comment type="pathway">
    <text evidence="3">Carbohydrate biosynthesis; dTDP-L-rhamnose biosynthesis.</text>
</comment>
<dbReference type="GO" id="GO:0019305">
    <property type="term" value="P:dTDP-rhamnose biosynthetic process"/>
    <property type="evidence" value="ECO:0007669"/>
    <property type="project" value="UniProtKB-UniRule"/>
</dbReference>
<dbReference type="GO" id="GO:0005829">
    <property type="term" value="C:cytosol"/>
    <property type="evidence" value="ECO:0007669"/>
    <property type="project" value="TreeGrafter"/>
</dbReference>
<dbReference type="InterPro" id="IPR014710">
    <property type="entry name" value="RmlC-like_jellyroll"/>
</dbReference>
<accession>A0A1F4Q4L6</accession>
<name>A0A1F4Q4L6_UNCSA</name>
<dbReference type="InterPro" id="IPR011051">
    <property type="entry name" value="RmlC_Cupin_sf"/>
</dbReference>
<dbReference type="Proteomes" id="UP000178724">
    <property type="component" value="Unassembled WGS sequence"/>
</dbReference>
<reference evidence="4 5" key="1">
    <citation type="journal article" date="2016" name="Nat. Commun.">
        <title>Thousands of microbial genomes shed light on interconnected biogeochemical processes in an aquifer system.</title>
        <authorList>
            <person name="Anantharaman K."/>
            <person name="Brown C.T."/>
            <person name="Hug L.A."/>
            <person name="Sharon I."/>
            <person name="Castelle C.J."/>
            <person name="Probst A.J."/>
            <person name="Thomas B.C."/>
            <person name="Singh A."/>
            <person name="Wilkins M.J."/>
            <person name="Karaoz U."/>
            <person name="Brodie E.L."/>
            <person name="Williams K.H."/>
            <person name="Hubbard S.S."/>
            <person name="Banfield J.F."/>
        </authorList>
    </citation>
    <scope>NUCLEOTIDE SEQUENCE [LARGE SCALE GENOMIC DNA]</scope>
</reference>
<evidence type="ECO:0000256" key="3">
    <source>
        <dbReference type="RuleBase" id="RU364069"/>
    </source>
</evidence>
<comment type="subunit">
    <text evidence="3">Homodimer.</text>
</comment>
<dbReference type="UniPathway" id="UPA00124"/>
<dbReference type="Gene3D" id="2.60.120.10">
    <property type="entry name" value="Jelly Rolls"/>
    <property type="match status" value="1"/>
</dbReference>
<gene>
    <name evidence="4" type="ORF">A2625_07085</name>
</gene>
<dbReference type="Pfam" id="PF00908">
    <property type="entry name" value="dTDP_sugar_isom"/>
    <property type="match status" value="1"/>
</dbReference>
<feature type="site" description="Participates in a stacking interaction with the thymidine ring of dTDP-4-oxo-6-deoxyglucose" evidence="2">
    <location>
        <position position="140"/>
    </location>
</feature>
<comment type="similarity">
    <text evidence="3">Belongs to the dTDP-4-dehydrorhamnose 3,5-epimerase family.</text>
</comment>
<dbReference type="InterPro" id="IPR000888">
    <property type="entry name" value="RmlC-like"/>
</dbReference>
<dbReference type="GO" id="GO:0000271">
    <property type="term" value="P:polysaccharide biosynthetic process"/>
    <property type="evidence" value="ECO:0007669"/>
    <property type="project" value="TreeGrafter"/>
</dbReference>
<keyword evidence="3" id="KW-0413">Isomerase</keyword>
<dbReference type="EC" id="5.1.3.13" evidence="3"/>
<sequence length="190" mass="21325">MGNFKAIPSPIPEILIIEPKVFGDDRGFFMEFYNKNGFAEIGLTDAFVQDNHSRSKKGVVRGLHYQTNPAPMGKLVKCARGRIFDAGVDVRRGSPTFGQWYGEVLTGENHKMLYFPPGFAHGFLCLEDDTDVIYACTGAYSPADERALLWNDPALGIKWPLEEVKKAIVSEKDAQNPKFKDAETNFIYVR</sequence>
<evidence type="ECO:0000256" key="1">
    <source>
        <dbReference type="PIRSR" id="PIRSR600888-1"/>
    </source>
</evidence>